<evidence type="ECO:0000256" key="1">
    <source>
        <dbReference type="ARBA" id="ARBA00004651"/>
    </source>
</evidence>
<evidence type="ECO:0000256" key="4">
    <source>
        <dbReference type="ARBA" id="ARBA00022692"/>
    </source>
</evidence>
<dbReference type="STRING" id="445932.Emin_0920"/>
<sequence length="436" mass="48552">MTQETAVKQKQPSGLYLLFATEMWERFSYYSLRGLFVLYLTKALAFDVPRATSLYGTFTSLIYLSPLLGGYMADRWLGKRSSIIIGGILIAAGQFVMGTGGIGAVYVAMGLIILGNGFFKPNISSILGEIYEKNDVRRDGGFTIFYMGINLGSFLANLIAGTIGEKVGWVYGFWTAGFGMILGLIIFIWGKDKFLQGKGHAPKHYAKIEKEAGKEEEKKPLTKQEIQRIAVIFIMAFFSIFFFVLFEQKGAALNLLAEHSVNRTIFGWTMPTTWFQSFNPLFIILFAPVFSKMWIGLSTKGKEPSVTGKFSIAFWLIAIGYAVLLMAAMRLGPGMKMGMMWLVAAYFFFTMGELCLSPVGLSLVTKLSPPKFVSIMMGIWFLANSAANKIAGFYSGFIASWPLDKFFTWLMIIPIIASVILLLLSKKINAWMHGVK</sequence>
<dbReference type="NCBIfam" id="TIGR00924">
    <property type="entry name" value="yjdL_sub1_fam"/>
    <property type="match status" value="2"/>
</dbReference>
<dbReference type="KEGG" id="emi:Emin_0920"/>
<dbReference type="CDD" id="cd17346">
    <property type="entry name" value="MFS_DtpA_like"/>
    <property type="match status" value="1"/>
</dbReference>
<keyword evidence="6 9" id="KW-1133">Transmembrane helix</keyword>
<dbReference type="Gene3D" id="1.20.1250.20">
    <property type="entry name" value="MFS general substrate transporter like domains"/>
    <property type="match status" value="2"/>
</dbReference>
<dbReference type="Proteomes" id="UP000001029">
    <property type="component" value="Chromosome"/>
</dbReference>
<keyword evidence="11" id="KW-1185">Reference proteome</keyword>
<feature type="transmembrane region" description="Helical" evidence="9">
    <location>
        <begin position="341"/>
        <end position="365"/>
    </location>
</feature>
<dbReference type="EC" id="3.1.3.1" evidence="10"/>
<evidence type="ECO:0000313" key="11">
    <source>
        <dbReference type="Proteomes" id="UP000001029"/>
    </source>
</evidence>
<reference evidence="10 11" key="1">
    <citation type="journal article" date="2009" name="Appl. Environ. Microbiol.">
        <title>Genomic analysis of 'Elusimicrobium minutum,' the first cultivated representative of the phylum 'Elusimicrobia' (formerly termite group 1).</title>
        <authorList>
            <person name="Herlemann D.P.R."/>
            <person name="Geissinger O."/>
            <person name="Ikeda-Ohtsubo W."/>
            <person name="Kunin V."/>
            <person name="Sun H."/>
            <person name="Lapidus A."/>
            <person name="Hugenholtz P."/>
            <person name="Brune A."/>
        </authorList>
    </citation>
    <scope>NUCLEOTIDE SEQUENCE [LARGE SCALE GENOMIC DNA]</scope>
    <source>
        <strain evidence="10 11">Pei191</strain>
    </source>
</reference>
<evidence type="ECO:0000256" key="5">
    <source>
        <dbReference type="ARBA" id="ARBA00022856"/>
    </source>
</evidence>
<organism evidence="10 11">
    <name type="scientific">Elusimicrobium minutum (strain Pei191)</name>
    <dbReference type="NCBI Taxonomy" id="445932"/>
    <lineage>
        <taxon>Bacteria</taxon>
        <taxon>Pseudomonadati</taxon>
        <taxon>Elusimicrobiota</taxon>
        <taxon>Elusimicrobia</taxon>
        <taxon>Elusimicrobiales</taxon>
        <taxon>Elusimicrobiaceae</taxon>
        <taxon>Elusimicrobium</taxon>
    </lineage>
</organism>
<dbReference type="EMBL" id="CP001055">
    <property type="protein sequence ID" value="ACC98473.1"/>
    <property type="molecule type" value="Genomic_DNA"/>
</dbReference>
<accession>B2KD77</accession>
<evidence type="ECO:0000313" key="10">
    <source>
        <dbReference type="EMBL" id="ACC98473.1"/>
    </source>
</evidence>
<dbReference type="GO" id="GO:0006857">
    <property type="term" value="P:oligopeptide transport"/>
    <property type="evidence" value="ECO:0007669"/>
    <property type="project" value="InterPro"/>
</dbReference>
<protein>
    <submittedName>
        <fullName evidence="10">Dipeptide/tripeptide permease</fullName>
        <ecNumber evidence="10">3.1.3.1</ecNumber>
    </submittedName>
</protein>
<dbReference type="PROSITE" id="PS01023">
    <property type="entry name" value="PTR2_2"/>
    <property type="match status" value="1"/>
</dbReference>
<feature type="transmembrane region" description="Helical" evidence="9">
    <location>
        <begin position="406"/>
        <end position="424"/>
    </location>
</feature>
<keyword evidence="5" id="KW-0571">Peptide transport</keyword>
<dbReference type="GO" id="GO:1904680">
    <property type="term" value="F:peptide transmembrane transporter activity"/>
    <property type="evidence" value="ECO:0007669"/>
    <property type="project" value="InterPro"/>
</dbReference>
<dbReference type="PANTHER" id="PTHR23517:SF15">
    <property type="entry name" value="PROTON-DEPENDENT OLIGOPEPTIDE FAMILY TRANSPORT PROTEIN"/>
    <property type="match status" value="1"/>
</dbReference>
<dbReference type="AlphaFoldDB" id="B2KD77"/>
<feature type="transmembrane region" description="Helical" evidence="9">
    <location>
        <begin position="169"/>
        <end position="189"/>
    </location>
</feature>
<dbReference type="SUPFAM" id="SSF103473">
    <property type="entry name" value="MFS general substrate transporter"/>
    <property type="match status" value="1"/>
</dbReference>
<dbReference type="InterPro" id="IPR005279">
    <property type="entry name" value="Dipep/tripep_permease"/>
</dbReference>
<evidence type="ECO:0000256" key="9">
    <source>
        <dbReference type="SAM" id="Phobius"/>
    </source>
</evidence>
<dbReference type="PANTHER" id="PTHR23517">
    <property type="entry name" value="RESISTANCE PROTEIN MDTM, PUTATIVE-RELATED-RELATED"/>
    <property type="match status" value="1"/>
</dbReference>
<dbReference type="HOGENOM" id="CLU_004790_0_2_0"/>
<feature type="transmembrane region" description="Helical" evidence="9">
    <location>
        <begin position="140"/>
        <end position="163"/>
    </location>
</feature>
<evidence type="ECO:0000256" key="8">
    <source>
        <dbReference type="RuleBase" id="RU003755"/>
    </source>
</evidence>
<feature type="transmembrane region" description="Helical" evidence="9">
    <location>
        <begin position="80"/>
        <end position="97"/>
    </location>
</feature>
<keyword evidence="10" id="KW-0378">Hydrolase</keyword>
<feature type="transmembrane region" description="Helical" evidence="9">
    <location>
        <begin position="310"/>
        <end position="329"/>
    </location>
</feature>
<gene>
    <name evidence="10" type="ordered locus">Emin_0920</name>
</gene>
<dbReference type="Pfam" id="PF00854">
    <property type="entry name" value="PTR2"/>
    <property type="match status" value="2"/>
</dbReference>
<dbReference type="InterPro" id="IPR050171">
    <property type="entry name" value="MFS_Transporters"/>
</dbReference>
<dbReference type="InterPro" id="IPR018456">
    <property type="entry name" value="PTR2_symporter_CS"/>
</dbReference>
<keyword evidence="4 8" id="KW-0812">Transmembrane</keyword>
<name>B2KD77_ELUMP</name>
<evidence type="ECO:0000256" key="7">
    <source>
        <dbReference type="ARBA" id="ARBA00023136"/>
    </source>
</evidence>
<feature type="transmembrane region" description="Helical" evidence="9">
    <location>
        <begin position="52"/>
        <end position="73"/>
    </location>
</feature>
<feature type="transmembrane region" description="Helical" evidence="9">
    <location>
        <begin position="372"/>
        <end position="394"/>
    </location>
</feature>
<dbReference type="GO" id="GO:0005886">
    <property type="term" value="C:plasma membrane"/>
    <property type="evidence" value="ECO:0007669"/>
    <property type="project" value="UniProtKB-SubCell"/>
</dbReference>
<evidence type="ECO:0000256" key="6">
    <source>
        <dbReference type="ARBA" id="ARBA00022989"/>
    </source>
</evidence>
<comment type="subcellular location">
    <subcellularLocation>
        <location evidence="1">Cell membrane</location>
        <topology evidence="1">Multi-pass membrane protein</topology>
    </subcellularLocation>
    <subcellularLocation>
        <location evidence="8">Membrane</location>
        <topology evidence="8">Multi-pass membrane protein</topology>
    </subcellularLocation>
</comment>
<evidence type="ECO:0000256" key="2">
    <source>
        <dbReference type="ARBA" id="ARBA00022448"/>
    </source>
</evidence>
<dbReference type="RefSeq" id="WP_012415088.1">
    <property type="nucleotide sequence ID" value="NC_010644.1"/>
</dbReference>
<evidence type="ECO:0000256" key="3">
    <source>
        <dbReference type="ARBA" id="ARBA00022475"/>
    </source>
</evidence>
<feature type="transmembrane region" description="Helical" evidence="9">
    <location>
        <begin position="229"/>
        <end position="246"/>
    </location>
</feature>
<dbReference type="InterPro" id="IPR000109">
    <property type="entry name" value="POT_fam"/>
</dbReference>
<dbReference type="OrthoDB" id="9772725at2"/>
<comment type="similarity">
    <text evidence="8">Belongs to the major facilitator superfamily. Proton-dependent oligopeptide transporter (POT/PTR) (TC 2.A.17) family.</text>
</comment>
<keyword evidence="7 9" id="KW-0472">Membrane</keyword>
<dbReference type="InterPro" id="IPR036259">
    <property type="entry name" value="MFS_trans_sf"/>
</dbReference>
<feature type="transmembrane region" description="Helical" evidence="9">
    <location>
        <begin position="278"/>
        <end position="298"/>
    </location>
</feature>
<keyword evidence="3" id="KW-1003">Cell membrane</keyword>
<dbReference type="GO" id="GO:0004035">
    <property type="term" value="F:alkaline phosphatase activity"/>
    <property type="evidence" value="ECO:0007669"/>
    <property type="project" value="UniProtKB-EC"/>
</dbReference>
<proteinExistence type="inferred from homology"/>
<keyword evidence="5" id="KW-0653">Protein transport</keyword>
<keyword evidence="2 8" id="KW-0813">Transport</keyword>